<gene>
    <name evidence="1" type="ORF">HU200_036547</name>
</gene>
<name>A0A835BGX7_9POAL</name>
<dbReference type="OrthoDB" id="687314at2759"/>
<evidence type="ECO:0000313" key="2">
    <source>
        <dbReference type="Proteomes" id="UP000636709"/>
    </source>
</evidence>
<comment type="caution">
    <text evidence="1">The sequence shown here is derived from an EMBL/GenBank/DDBJ whole genome shotgun (WGS) entry which is preliminary data.</text>
</comment>
<protein>
    <submittedName>
        <fullName evidence="1">Uncharacterized protein</fullName>
    </submittedName>
</protein>
<proteinExistence type="predicted"/>
<organism evidence="1 2">
    <name type="scientific">Digitaria exilis</name>
    <dbReference type="NCBI Taxonomy" id="1010633"/>
    <lineage>
        <taxon>Eukaryota</taxon>
        <taxon>Viridiplantae</taxon>
        <taxon>Streptophyta</taxon>
        <taxon>Embryophyta</taxon>
        <taxon>Tracheophyta</taxon>
        <taxon>Spermatophyta</taxon>
        <taxon>Magnoliopsida</taxon>
        <taxon>Liliopsida</taxon>
        <taxon>Poales</taxon>
        <taxon>Poaceae</taxon>
        <taxon>PACMAD clade</taxon>
        <taxon>Panicoideae</taxon>
        <taxon>Panicodae</taxon>
        <taxon>Paniceae</taxon>
        <taxon>Anthephorinae</taxon>
        <taxon>Digitaria</taxon>
    </lineage>
</organism>
<dbReference type="AlphaFoldDB" id="A0A835BGX7"/>
<evidence type="ECO:0000313" key="1">
    <source>
        <dbReference type="EMBL" id="KAF8696905.1"/>
    </source>
</evidence>
<keyword evidence="2" id="KW-1185">Reference proteome</keyword>
<accession>A0A835BGX7</accession>
<dbReference type="EMBL" id="JACEFO010001880">
    <property type="protein sequence ID" value="KAF8696905.1"/>
    <property type="molecule type" value="Genomic_DNA"/>
</dbReference>
<sequence length="197" mass="22534">MCSSLLVKGTVDVLDARRRAFIWTGEQSCNGAQCKAAWEIVCWDKQHGGLGVKNLLLQNYGLLCKFWNKLLQPPTTSWQRWFHRTYGQPTGRDLGDTHHLDTPTWQMLVKMLSHFRASTWVHLGNGAYTSLWFNHWIGPLPLSEMFPALLSFCRRPNATVYDFKIGNSWNLHLDDHLSSAATTERDLVLLALQPIVL</sequence>
<dbReference type="Proteomes" id="UP000636709">
    <property type="component" value="Unassembled WGS sequence"/>
</dbReference>
<reference evidence="1" key="1">
    <citation type="submission" date="2020-07" db="EMBL/GenBank/DDBJ databases">
        <title>Genome sequence and genetic diversity analysis of an under-domesticated orphan crop, white fonio (Digitaria exilis).</title>
        <authorList>
            <person name="Bennetzen J.L."/>
            <person name="Chen S."/>
            <person name="Ma X."/>
            <person name="Wang X."/>
            <person name="Yssel A.E.J."/>
            <person name="Chaluvadi S.R."/>
            <person name="Johnson M."/>
            <person name="Gangashetty P."/>
            <person name="Hamidou F."/>
            <person name="Sanogo M.D."/>
            <person name="Zwaenepoel A."/>
            <person name="Wallace J."/>
            <person name="Van De Peer Y."/>
            <person name="Van Deynze A."/>
        </authorList>
    </citation>
    <scope>NUCLEOTIDE SEQUENCE</scope>
    <source>
        <tissue evidence="1">Leaves</tissue>
    </source>
</reference>